<organism evidence="6 7">
    <name type="scientific">Treponema peruense</name>
    <dbReference type="NCBI Taxonomy" id="2787628"/>
    <lineage>
        <taxon>Bacteria</taxon>
        <taxon>Pseudomonadati</taxon>
        <taxon>Spirochaetota</taxon>
        <taxon>Spirochaetia</taxon>
        <taxon>Spirochaetales</taxon>
        <taxon>Treponemataceae</taxon>
        <taxon>Treponema</taxon>
    </lineage>
</organism>
<keyword evidence="4" id="KW-0408">Iron</keyword>
<dbReference type="InterPro" id="IPR051198">
    <property type="entry name" value="BchE-like"/>
</dbReference>
<sequence>MKTLVIQPPLVQLNTAYPSGAYLVSFFRSLSVESKWFDLSIELFHRIFCAEGLKRLFELTADRALQLADKALDEGNETAAENLRRYISQKDAWIEWIDTITSVLADGSPRSSREACHKFVFSPHVPRGMRTERRLSQLDRMPSTDDARFLASMELADLADYITAVFDSGFSLVRYGESVTISEAAFDSIEKGADAPVLKEFYAPLLKEKFGPQSSVYEKIRNSEEKCLVCISVPFAGTFAAALHTGRFFKDTFGDKVFVFFGGGFVNTELRDCREKALLRYTDAICYDRGYGSYKAFIDAGFCSRDYDKTPLYKIRFFAKEKDGTTSVIDPVEHDTKAEQYENEMTASVMPDFSDINTSNYPRMIDDVNPMQRMWSDGTWLKAYMAHGCYWHKCAFCDVNLDYVSGYRMTCTDRLFDSLNTQAQKHGVYGIHFVDEAMPPVSMKRFAHLNAAQGNSLSWWGNVRFEKVYNRDTADFLSFGGLTGVSGGIEIATGKGLDHIHKGTDIDSIVGACCAFKEAGILVHAYMIYGYWQESDQDTIDSMETLRQFFEAGLLDSCFWHKFTLTRHSRIYSEYKQGLYPELKVIEDKSAGIFARNGLHFRGEKNSEKFRGALNFALESWMHGEGLEKRVNKWFDFATPKPTVPLDYIKKAIERYEQKRDAAYNAPLNPQKNFWLGGTITPCCHNRYLEWYYMGEPFRIECTALKGFGTVQKLNGLLCSLSPRNKNDESVKELQEAIKNPAAKRLMQSLRGRGLVQI</sequence>
<evidence type="ECO:0000256" key="4">
    <source>
        <dbReference type="ARBA" id="ARBA00023004"/>
    </source>
</evidence>
<evidence type="ECO:0000256" key="5">
    <source>
        <dbReference type="ARBA" id="ARBA00023014"/>
    </source>
</evidence>
<protein>
    <submittedName>
        <fullName evidence="6">Radical SAM protein</fullName>
    </submittedName>
</protein>
<accession>A0A7T3V5U8</accession>
<dbReference type="InterPro" id="IPR007197">
    <property type="entry name" value="rSAM"/>
</dbReference>
<dbReference type="Proteomes" id="UP000595224">
    <property type="component" value="Chromosome"/>
</dbReference>
<dbReference type="InterPro" id="IPR058240">
    <property type="entry name" value="rSAM_sf"/>
</dbReference>
<proteinExistence type="predicted"/>
<reference evidence="6 7" key="1">
    <citation type="submission" date="2020-11" db="EMBL/GenBank/DDBJ databases">
        <title>Treponema Peruensis nv. sp., first commensal Treponema isolated from human feces.</title>
        <authorList>
            <person name="Belkhou C."/>
            <person name="Raes J."/>
        </authorList>
    </citation>
    <scope>NUCLEOTIDE SEQUENCE [LARGE SCALE GENOMIC DNA]</scope>
    <source>
        <strain evidence="6 7">RCC2812</strain>
    </source>
</reference>
<keyword evidence="3" id="KW-0479">Metal-binding</keyword>
<evidence type="ECO:0000256" key="2">
    <source>
        <dbReference type="ARBA" id="ARBA00022691"/>
    </source>
</evidence>
<dbReference type="GO" id="GO:0005829">
    <property type="term" value="C:cytosol"/>
    <property type="evidence" value="ECO:0007669"/>
    <property type="project" value="TreeGrafter"/>
</dbReference>
<evidence type="ECO:0000256" key="3">
    <source>
        <dbReference type="ARBA" id="ARBA00022723"/>
    </source>
</evidence>
<name>A0A7T3V5U8_9SPIR</name>
<dbReference type="AlphaFoldDB" id="A0A7T3V5U8"/>
<keyword evidence="2" id="KW-0949">S-adenosyl-L-methionine</keyword>
<dbReference type="SUPFAM" id="SSF102114">
    <property type="entry name" value="Radical SAM enzymes"/>
    <property type="match status" value="1"/>
</dbReference>
<evidence type="ECO:0000313" key="7">
    <source>
        <dbReference type="Proteomes" id="UP000595224"/>
    </source>
</evidence>
<dbReference type="RefSeq" id="WP_198442967.1">
    <property type="nucleotide sequence ID" value="NZ_CBCSHE010000012.1"/>
</dbReference>
<gene>
    <name evidence="6" type="ORF">IWA51_02105</name>
</gene>
<keyword evidence="5" id="KW-0411">Iron-sulfur</keyword>
<dbReference type="PANTHER" id="PTHR43409:SF7">
    <property type="entry name" value="BLL1977 PROTEIN"/>
    <property type="match status" value="1"/>
</dbReference>
<comment type="cofactor">
    <cofactor evidence="1">
        <name>[4Fe-4S] cluster</name>
        <dbReference type="ChEBI" id="CHEBI:49883"/>
    </cofactor>
</comment>
<dbReference type="SFLD" id="SFLDG01082">
    <property type="entry name" value="B12-binding_domain_containing"/>
    <property type="match status" value="1"/>
</dbReference>
<evidence type="ECO:0000313" key="6">
    <source>
        <dbReference type="EMBL" id="QQA01434.1"/>
    </source>
</evidence>
<dbReference type="EMBL" id="CP064936">
    <property type="protein sequence ID" value="QQA01434.1"/>
    <property type="molecule type" value="Genomic_DNA"/>
</dbReference>
<dbReference type="GO" id="GO:0046872">
    <property type="term" value="F:metal ion binding"/>
    <property type="evidence" value="ECO:0007669"/>
    <property type="project" value="UniProtKB-KW"/>
</dbReference>
<dbReference type="PANTHER" id="PTHR43409">
    <property type="entry name" value="ANAEROBIC MAGNESIUM-PROTOPORPHYRIN IX MONOMETHYL ESTER CYCLASE-RELATED"/>
    <property type="match status" value="1"/>
</dbReference>
<dbReference type="SFLD" id="SFLDS00029">
    <property type="entry name" value="Radical_SAM"/>
    <property type="match status" value="1"/>
</dbReference>
<evidence type="ECO:0000256" key="1">
    <source>
        <dbReference type="ARBA" id="ARBA00001966"/>
    </source>
</evidence>
<dbReference type="GO" id="GO:0051536">
    <property type="term" value="F:iron-sulfur cluster binding"/>
    <property type="evidence" value="ECO:0007669"/>
    <property type="project" value="UniProtKB-KW"/>
</dbReference>
<dbReference type="GO" id="GO:0003824">
    <property type="term" value="F:catalytic activity"/>
    <property type="evidence" value="ECO:0007669"/>
    <property type="project" value="InterPro"/>
</dbReference>
<keyword evidence="7" id="KW-1185">Reference proteome</keyword>
<dbReference type="KEGG" id="tper:IWA51_02105"/>